<keyword evidence="9" id="KW-0067">ATP-binding</keyword>
<dbReference type="InterPro" id="IPR036890">
    <property type="entry name" value="HATPase_C_sf"/>
</dbReference>
<reference evidence="12 13" key="1">
    <citation type="submission" date="2024-03" db="EMBL/GenBank/DDBJ databases">
        <authorList>
            <person name="Jo J.-H."/>
        </authorList>
    </citation>
    <scope>NUCLEOTIDE SEQUENCE [LARGE SCALE GENOMIC DNA]</scope>
    <source>
        <strain evidence="12 13">AS3R-12</strain>
    </source>
</reference>
<keyword evidence="5" id="KW-0597">Phosphoprotein</keyword>
<dbReference type="SUPFAM" id="SSF55874">
    <property type="entry name" value="ATPase domain of HSP90 chaperone/DNA topoisomerase II/histidine kinase"/>
    <property type="match status" value="1"/>
</dbReference>
<keyword evidence="8 12" id="KW-0418">Kinase</keyword>
<evidence type="ECO:0000259" key="10">
    <source>
        <dbReference type="PROSITE" id="PS50109"/>
    </source>
</evidence>
<dbReference type="InterPro" id="IPR003594">
    <property type="entry name" value="HATPase_dom"/>
</dbReference>
<dbReference type="Proteomes" id="UP001379235">
    <property type="component" value="Unassembled WGS sequence"/>
</dbReference>
<comment type="subcellular location">
    <subcellularLocation>
        <location evidence="2">Cell membrane</location>
        <topology evidence="2">Multi-pass membrane protein</topology>
    </subcellularLocation>
</comment>
<dbReference type="EC" id="2.7.13.3" evidence="3"/>
<name>A0ABU8S892_9SPHN</name>
<dbReference type="InterPro" id="IPR036097">
    <property type="entry name" value="HisK_dim/P_sf"/>
</dbReference>
<sequence>MIARARIWLNSMQAYMIGFAFSVIALLTAVSILTVEFAAPPRLAPLSIYDLGRVIKGEDTARGGLDSEFTVTSAQEPAAPSTDVERRISRALAEEIGQPPTDVRVYLGNRSTRYFTYVERQLDAYDRDGRASPTITGTIAAGVRQPDGHWRTYTRASGNGFVDVWTLLRASPWIGGLIILPFSMWFSTRIARPVRAFAQAASRVRDGQQQFPVPVIGPNETRVAAVALNEMQSRIAAFTRERTTLVGAIAHDLRTPLNNLRFRIAGAPEAIRAGAESDVSQLDRLISSILDYVENDGKVLAIETIDLTSLLQSLVHDNSDLGRDIAIEAVEARVAGDVVMLRRLFTNLIDNAFKFASKVSVRVICDEASATVEILDNGPGMPPEDLERAFEPFFRAEPSRNRDTGGIGLGLSIARSIAVAHAGTLTIENAPQGGLLARVVLPHSGPAKLEESH</sequence>
<dbReference type="CDD" id="cd00082">
    <property type="entry name" value="HisKA"/>
    <property type="match status" value="1"/>
</dbReference>
<dbReference type="PANTHER" id="PTHR44936:SF10">
    <property type="entry name" value="SENSOR PROTEIN RSTB"/>
    <property type="match status" value="1"/>
</dbReference>
<evidence type="ECO:0000256" key="8">
    <source>
        <dbReference type="ARBA" id="ARBA00022777"/>
    </source>
</evidence>
<dbReference type="PROSITE" id="PS50885">
    <property type="entry name" value="HAMP"/>
    <property type="match status" value="1"/>
</dbReference>
<gene>
    <name evidence="12" type="ORF">WG900_09255</name>
</gene>
<dbReference type="InterPro" id="IPR050980">
    <property type="entry name" value="2C_sensor_his_kinase"/>
</dbReference>
<proteinExistence type="predicted"/>
<evidence type="ECO:0000313" key="12">
    <source>
        <dbReference type="EMBL" id="MEJ6010109.1"/>
    </source>
</evidence>
<evidence type="ECO:0000256" key="2">
    <source>
        <dbReference type="ARBA" id="ARBA00004651"/>
    </source>
</evidence>
<dbReference type="Gene3D" id="3.30.565.10">
    <property type="entry name" value="Histidine kinase-like ATPase, C-terminal domain"/>
    <property type="match status" value="1"/>
</dbReference>
<keyword evidence="13" id="KW-1185">Reference proteome</keyword>
<evidence type="ECO:0000259" key="11">
    <source>
        <dbReference type="PROSITE" id="PS50885"/>
    </source>
</evidence>
<dbReference type="SUPFAM" id="SSF47384">
    <property type="entry name" value="Homodimeric domain of signal transducing histidine kinase"/>
    <property type="match status" value="1"/>
</dbReference>
<evidence type="ECO:0000256" key="4">
    <source>
        <dbReference type="ARBA" id="ARBA00022475"/>
    </source>
</evidence>
<accession>A0ABU8S892</accession>
<feature type="domain" description="HAMP" evidence="11">
    <location>
        <begin position="188"/>
        <end position="240"/>
    </location>
</feature>
<dbReference type="InterPro" id="IPR005467">
    <property type="entry name" value="His_kinase_dom"/>
</dbReference>
<dbReference type="Pfam" id="PF00672">
    <property type="entry name" value="HAMP"/>
    <property type="match status" value="1"/>
</dbReference>
<dbReference type="CDD" id="cd00075">
    <property type="entry name" value="HATPase"/>
    <property type="match status" value="1"/>
</dbReference>
<dbReference type="EMBL" id="JBBHJY010000004">
    <property type="protein sequence ID" value="MEJ6010109.1"/>
    <property type="molecule type" value="Genomic_DNA"/>
</dbReference>
<dbReference type="RefSeq" id="WP_339966584.1">
    <property type="nucleotide sequence ID" value="NZ_JBBHJY010000004.1"/>
</dbReference>
<evidence type="ECO:0000256" key="9">
    <source>
        <dbReference type="ARBA" id="ARBA00022840"/>
    </source>
</evidence>
<dbReference type="PANTHER" id="PTHR44936">
    <property type="entry name" value="SENSOR PROTEIN CREC"/>
    <property type="match status" value="1"/>
</dbReference>
<dbReference type="PROSITE" id="PS50109">
    <property type="entry name" value="HIS_KIN"/>
    <property type="match status" value="1"/>
</dbReference>
<evidence type="ECO:0000313" key="13">
    <source>
        <dbReference type="Proteomes" id="UP001379235"/>
    </source>
</evidence>
<dbReference type="PRINTS" id="PR00344">
    <property type="entry name" value="BCTRLSENSOR"/>
</dbReference>
<dbReference type="InterPro" id="IPR004358">
    <property type="entry name" value="Sig_transdc_His_kin-like_C"/>
</dbReference>
<dbReference type="GO" id="GO:0016301">
    <property type="term" value="F:kinase activity"/>
    <property type="evidence" value="ECO:0007669"/>
    <property type="project" value="UniProtKB-KW"/>
</dbReference>
<comment type="caution">
    <text evidence="12">The sequence shown here is derived from an EMBL/GenBank/DDBJ whole genome shotgun (WGS) entry which is preliminary data.</text>
</comment>
<feature type="domain" description="Histidine kinase" evidence="10">
    <location>
        <begin position="248"/>
        <end position="445"/>
    </location>
</feature>
<dbReference type="SMART" id="SM00388">
    <property type="entry name" value="HisKA"/>
    <property type="match status" value="1"/>
</dbReference>
<organism evidence="12 13">
    <name type="scientific">Novosphingobium aquae</name>
    <dbReference type="NCBI Taxonomy" id="3133435"/>
    <lineage>
        <taxon>Bacteria</taxon>
        <taxon>Pseudomonadati</taxon>
        <taxon>Pseudomonadota</taxon>
        <taxon>Alphaproteobacteria</taxon>
        <taxon>Sphingomonadales</taxon>
        <taxon>Sphingomonadaceae</taxon>
        <taxon>Novosphingobium</taxon>
    </lineage>
</organism>
<dbReference type="InterPro" id="IPR003661">
    <property type="entry name" value="HisK_dim/P_dom"/>
</dbReference>
<dbReference type="Pfam" id="PF02518">
    <property type="entry name" value="HATPase_c"/>
    <property type="match status" value="1"/>
</dbReference>
<dbReference type="Gene3D" id="1.10.287.130">
    <property type="match status" value="1"/>
</dbReference>
<dbReference type="CDD" id="cd06225">
    <property type="entry name" value="HAMP"/>
    <property type="match status" value="1"/>
</dbReference>
<protein>
    <recommendedName>
        <fullName evidence="3">histidine kinase</fullName>
        <ecNumber evidence="3">2.7.13.3</ecNumber>
    </recommendedName>
</protein>
<evidence type="ECO:0000256" key="7">
    <source>
        <dbReference type="ARBA" id="ARBA00022741"/>
    </source>
</evidence>
<dbReference type="InterPro" id="IPR003660">
    <property type="entry name" value="HAMP_dom"/>
</dbReference>
<evidence type="ECO:0000256" key="5">
    <source>
        <dbReference type="ARBA" id="ARBA00022553"/>
    </source>
</evidence>
<keyword evidence="4" id="KW-0472">Membrane</keyword>
<comment type="catalytic activity">
    <reaction evidence="1">
        <text>ATP + protein L-histidine = ADP + protein N-phospho-L-histidine.</text>
        <dbReference type="EC" id="2.7.13.3"/>
    </reaction>
</comment>
<evidence type="ECO:0000256" key="1">
    <source>
        <dbReference type="ARBA" id="ARBA00000085"/>
    </source>
</evidence>
<keyword evidence="4" id="KW-1003">Cell membrane</keyword>
<evidence type="ECO:0000256" key="6">
    <source>
        <dbReference type="ARBA" id="ARBA00022679"/>
    </source>
</evidence>
<keyword evidence="7" id="KW-0547">Nucleotide-binding</keyword>
<evidence type="ECO:0000256" key="3">
    <source>
        <dbReference type="ARBA" id="ARBA00012438"/>
    </source>
</evidence>
<dbReference type="SMART" id="SM00304">
    <property type="entry name" value="HAMP"/>
    <property type="match status" value="1"/>
</dbReference>
<dbReference type="SMART" id="SM00387">
    <property type="entry name" value="HATPase_c"/>
    <property type="match status" value="1"/>
</dbReference>
<keyword evidence="6" id="KW-0808">Transferase</keyword>